<keyword evidence="1" id="KW-1133">Transmembrane helix</keyword>
<feature type="transmembrane region" description="Helical" evidence="1">
    <location>
        <begin position="44"/>
        <end position="66"/>
    </location>
</feature>
<evidence type="ECO:0000256" key="1">
    <source>
        <dbReference type="SAM" id="Phobius"/>
    </source>
</evidence>
<dbReference type="AlphaFoldDB" id="A0A120FQ30"/>
<keyword evidence="1" id="KW-0472">Membrane</keyword>
<name>A0A120FQ30_9BRAD</name>
<organism evidence="2 3">
    <name type="scientific">Bradyrhizobium macuxiense</name>
    <dbReference type="NCBI Taxonomy" id="1755647"/>
    <lineage>
        <taxon>Bacteria</taxon>
        <taxon>Pseudomonadati</taxon>
        <taxon>Pseudomonadota</taxon>
        <taxon>Alphaproteobacteria</taxon>
        <taxon>Hyphomicrobiales</taxon>
        <taxon>Nitrobacteraceae</taxon>
        <taxon>Bradyrhizobium</taxon>
    </lineage>
</organism>
<comment type="caution">
    <text evidence="2">The sequence shown here is derived from an EMBL/GenBank/DDBJ whole genome shotgun (WGS) entry which is preliminary data.</text>
</comment>
<sequence length="84" mass="9137">MRGRQTLLTQYWNGSMLAMVLGVMPAGLGVVMLGMAAMAIGAVGVARCLFVMLCYLVVMLNACVVAHKALPVWRRRSAILTQKR</sequence>
<gene>
    <name evidence="2" type="ORF">AS156_37530</name>
</gene>
<keyword evidence="1" id="KW-0812">Transmembrane</keyword>
<reference evidence="2 3" key="1">
    <citation type="submission" date="2015-11" db="EMBL/GenBank/DDBJ databases">
        <title>Draft Genome Sequence of the Strain BR 10303 (Bradyrhizobium sp.) isolated from nodules of Centrolobium paraense.</title>
        <authorList>
            <person name="Zelli J.E."/>
            <person name="Simoes-Araujo J.L."/>
            <person name="Barauna A.C."/>
            <person name="Silva K."/>
        </authorList>
    </citation>
    <scope>NUCLEOTIDE SEQUENCE [LARGE SCALE GENOMIC DNA]</scope>
    <source>
        <strain evidence="2 3">BR 10303</strain>
    </source>
</reference>
<keyword evidence="3" id="KW-1185">Reference proteome</keyword>
<feature type="transmembrane region" description="Helical" evidence="1">
    <location>
        <begin position="12"/>
        <end position="38"/>
    </location>
</feature>
<proteinExistence type="predicted"/>
<evidence type="ECO:0000313" key="3">
    <source>
        <dbReference type="Proteomes" id="UP000057737"/>
    </source>
</evidence>
<dbReference type="Proteomes" id="UP000057737">
    <property type="component" value="Unassembled WGS sequence"/>
</dbReference>
<accession>A0A120FQ30</accession>
<dbReference type="EMBL" id="LNCU01000040">
    <property type="protein sequence ID" value="KWV57904.1"/>
    <property type="molecule type" value="Genomic_DNA"/>
</dbReference>
<evidence type="ECO:0000313" key="2">
    <source>
        <dbReference type="EMBL" id="KWV57904.1"/>
    </source>
</evidence>
<protein>
    <submittedName>
        <fullName evidence="2">Uncharacterized protein</fullName>
    </submittedName>
</protein>